<protein>
    <submittedName>
        <fullName evidence="1">Uncharacterized protein</fullName>
    </submittedName>
</protein>
<comment type="caution">
    <text evidence="1">The sequence shown here is derived from an EMBL/GenBank/DDBJ whole genome shotgun (WGS) entry which is preliminary data.</text>
</comment>
<evidence type="ECO:0000313" key="2">
    <source>
        <dbReference type="Proteomes" id="UP000499080"/>
    </source>
</evidence>
<dbReference type="Proteomes" id="UP000499080">
    <property type="component" value="Unassembled WGS sequence"/>
</dbReference>
<gene>
    <name evidence="1" type="ORF">AVEN_34195_1</name>
</gene>
<evidence type="ECO:0000313" key="1">
    <source>
        <dbReference type="EMBL" id="GBM52781.1"/>
    </source>
</evidence>
<dbReference type="EMBL" id="BGPR01001393">
    <property type="protein sequence ID" value="GBM52781.1"/>
    <property type="molecule type" value="Genomic_DNA"/>
</dbReference>
<keyword evidence="2" id="KW-1185">Reference proteome</keyword>
<organism evidence="1 2">
    <name type="scientific">Araneus ventricosus</name>
    <name type="common">Orbweaver spider</name>
    <name type="synonym">Epeira ventricosa</name>
    <dbReference type="NCBI Taxonomy" id="182803"/>
    <lineage>
        <taxon>Eukaryota</taxon>
        <taxon>Metazoa</taxon>
        <taxon>Ecdysozoa</taxon>
        <taxon>Arthropoda</taxon>
        <taxon>Chelicerata</taxon>
        <taxon>Arachnida</taxon>
        <taxon>Araneae</taxon>
        <taxon>Araneomorphae</taxon>
        <taxon>Entelegynae</taxon>
        <taxon>Araneoidea</taxon>
        <taxon>Araneidae</taxon>
        <taxon>Araneus</taxon>
    </lineage>
</organism>
<reference evidence="1 2" key="1">
    <citation type="journal article" date="2019" name="Sci. Rep.">
        <title>Orb-weaving spider Araneus ventricosus genome elucidates the spidroin gene catalogue.</title>
        <authorList>
            <person name="Kono N."/>
            <person name="Nakamura H."/>
            <person name="Ohtoshi R."/>
            <person name="Moran D.A.P."/>
            <person name="Shinohara A."/>
            <person name="Yoshida Y."/>
            <person name="Fujiwara M."/>
            <person name="Mori M."/>
            <person name="Tomita M."/>
            <person name="Arakawa K."/>
        </authorList>
    </citation>
    <scope>NUCLEOTIDE SEQUENCE [LARGE SCALE GENOMIC DNA]</scope>
</reference>
<sequence length="115" mass="12625">MYQRSHPDISHPSEFLHGTHASQCDHRVRSLPKPRVHHLYSCGFQECWSDGICCAVLSSESGLVCEEYRSPLLSGPGNVFSCPTYTGPSLSSVAGEHTQLVALNRDLHCEGIFAP</sequence>
<dbReference type="AlphaFoldDB" id="A0A4Y2GHE7"/>
<name>A0A4Y2GHE7_ARAVE</name>
<accession>A0A4Y2GHE7</accession>
<proteinExistence type="predicted"/>